<dbReference type="InterPro" id="IPR020568">
    <property type="entry name" value="Ribosomal_Su5_D2-typ_SF"/>
</dbReference>
<keyword evidence="12" id="KW-1185">Reference proteome</keyword>
<evidence type="ECO:0000256" key="1">
    <source>
        <dbReference type="ARBA" id="ARBA00006678"/>
    </source>
</evidence>
<evidence type="ECO:0000313" key="12">
    <source>
        <dbReference type="Proteomes" id="UP001180087"/>
    </source>
</evidence>
<dbReference type="InterPro" id="IPR018336">
    <property type="entry name" value="RNase_PH_CS"/>
</dbReference>
<dbReference type="InterPro" id="IPR001247">
    <property type="entry name" value="ExoRNase_PH_dom1"/>
</dbReference>
<dbReference type="InterPro" id="IPR015847">
    <property type="entry name" value="ExoRNase_PH_dom2"/>
</dbReference>
<organism evidence="11 12">
    <name type="scientific">Aciduricibacillus chroicocephali</name>
    <dbReference type="NCBI Taxonomy" id="3054939"/>
    <lineage>
        <taxon>Bacteria</taxon>
        <taxon>Bacillati</taxon>
        <taxon>Bacillota</taxon>
        <taxon>Bacilli</taxon>
        <taxon>Bacillales</taxon>
        <taxon>Bacillaceae</taxon>
        <taxon>Aciduricibacillus</taxon>
    </lineage>
</organism>
<dbReference type="Pfam" id="PF03725">
    <property type="entry name" value="RNase_PH_C"/>
    <property type="match status" value="1"/>
</dbReference>
<keyword evidence="4 8" id="KW-0808">Transferase</keyword>
<dbReference type="Pfam" id="PF01138">
    <property type="entry name" value="RNase_PH"/>
    <property type="match status" value="1"/>
</dbReference>
<name>A0ABY9KSC4_9BACI</name>
<dbReference type="SUPFAM" id="SSF55666">
    <property type="entry name" value="Ribonuclease PH domain 2-like"/>
    <property type="match status" value="1"/>
</dbReference>
<keyword evidence="3 8" id="KW-0820">tRNA-binding</keyword>
<keyword evidence="2 8" id="KW-0698">rRNA processing</keyword>
<feature type="binding site" evidence="8">
    <location>
        <position position="86"/>
    </location>
    <ligand>
        <name>phosphate</name>
        <dbReference type="ChEBI" id="CHEBI:43474"/>
        <note>substrate</note>
    </ligand>
</feature>
<evidence type="ECO:0000256" key="8">
    <source>
        <dbReference type="HAMAP-Rule" id="MF_00564"/>
    </source>
</evidence>
<comment type="function">
    <text evidence="8">Phosphorolytic 3'-5' exoribonuclease that plays an important role in tRNA 3'-end maturation. Removes nucleotide residues following the 3'-CCA terminus of tRNAs; can also add nucleotides to the ends of RNA molecules by using nucleoside diphosphates as substrates, but this may not be physiologically important. Probably plays a role in initiation of 16S rRNA degradation (leading to ribosome degradation) during starvation.</text>
</comment>
<dbReference type="HAMAP" id="MF_00564">
    <property type="entry name" value="RNase_PH"/>
    <property type="match status" value="1"/>
</dbReference>
<feature type="binding site" evidence="8">
    <location>
        <begin position="124"/>
        <end position="126"/>
    </location>
    <ligand>
        <name>phosphate</name>
        <dbReference type="ChEBI" id="CHEBI:43474"/>
        <note>substrate</note>
    </ligand>
</feature>
<protein>
    <recommendedName>
        <fullName evidence="8">Ribonuclease PH</fullName>
        <shortName evidence="8">RNase PH</shortName>
        <ecNumber evidence="8">2.7.7.56</ecNumber>
    </recommendedName>
    <alternativeName>
        <fullName evidence="8">tRNA nucleotidyltransferase</fullName>
    </alternativeName>
</protein>
<dbReference type="Proteomes" id="UP001180087">
    <property type="component" value="Chromosome"/>
</dbReference>
<dbReference type="InterPro" id="IPR036345">
    <property type="entry name" value="ExoRNase_PH_dom2_sf"/>
</dbReference>
<evidence type="ECO:0000256" key="7">
    <source>
        <dbReference type="ARBA" id="ARBA00022884"/>
    </source>
</evidence>
<feature type="domain" description="Exoribonuclease phosphorolytic" evidence="10">
    <location>
        <begin position="158"/>
        <end position="224"/>
    </location>
</feature>
<keyword evidence="5 8" id="KW-0819">tRNA processing</keyword>
<evidence type="ECO:0000256" key="3">
    <source>
        <dbReference type="ARBA" id="ARBA00022555"/>
    </source>
</evidence>
<gene>
    <name evidence="8 11" type="primary">rph</name>
    <name evidence="11" type="ORF">QR721_08700</name>
</gene>
<sequence length="248" mass="27144">MRVDQREADQLRNMSITKDFIMHPEGSVLIEVGDTKVICNASVEDRVPPFLRGQGKGWITAEYAMLPRATDQRNIRESSKGKVSGRTMEIQRLIGRALRSVVDLNAFGERTLWVDCDVIQADGGTRTASITGAFIAVVLAFGSLLEKKTIKKMPVTDFLAATSVGVLPGGDAVLDLNYEEDSKAEVDMNVVMTGAGEYVEIQGTGEEATFSRDQLAKLLELADKGMKDIFDKQKEVIGDLADRIGETK</sequence>
<accession>A0ABY9KSC4</accession>
<proteinExistence type="inferred from homology"/>
<dbReference type="PANTHER" id="PTHR11953:SF0">
    <property type="entry name" value="EXOSOME COMPLEX COMPONENT RRP41"/>
    <property type="match status" value="1"/>
</dbReference>
<comment type="subunit">
    <text evidence="8">Homohexameric ring arranged as a trimer of dimers.</text>
</comment>
<feature type="domain" description="Exoribonuclease phosphorolytic" evidence="9">
    <location>
        <begin position="10"/>
        <end position="139"/>
    </location>
</feature>
<comment type="similarity">
    <text evidence="1 8">Belongs to the RNase PH family.</text>
</comment>
<dbReference type="InterPro" id="IPR027408">
    <property type="entry name" value="PNPase/RNase_PH_dom_sf"/>
</dbReference>
<dbReference type="NCBIfam" id="TIGR01966">
    <property type="entry name" value="RNasePH"/>
    <property type="match status" value="1"/>
</dbReference>
<dbReference type="RefSeq" id="WP_348026015.1">
    <property type="nucleotide sequence ID" value="NZ_CP129113.1"/>
</dbReference>
<evidence type="ECO:0000256" key="5">
    <source>
        <dbReference type="ARBA" id="ARBA00022694"/>
    </source>
</evidence>
<dbReference type="SUPFAM" id="SSF54211">
    <property type="entry name" value="Ribosomal protein S5 domain 2-like"/>
    <property type="match status" value="1"/>
</dbReference>
<evidence type="ECO:0000256" key="4">
    <source>
        <dbReference type="ARBA" id="ARBA00022679"/>
    </source>
</evidence>
<dbReference type="InterPro" id="IPR002381">
    <property type="entry name" value="RNase_PH_bac-type"/>
</dbReference>
<evidence type="ECO:0000313" key="11">
    <source>
        <dbReference type="EMBL" id="WLV23721.1"/>
    </source>
</evidence>
<dbReference type="InterPro" id="IPR050080">
    <property type="entry name" value="RNase_PH"/>
</dbReference>
<dbReference type="CDD" id="cd11362">
    <property type="entry name" value="RNase_PH_bact"/>
    <property type="match status" value="1"/>
</dbReference>
<dbReference type="EMBL" id="CP129113">
    <property type="protein sequence ID" value="WLV23721.1"/>
    <property type="molecule type" value="Genomic_DNA"/>
</dbReference>
<evidence type="ECO:0000256" key="2">
    <source>
        <dbReference type="ARBA" id="ARBA00022552"/>
    </source>
</evidence>
<evidence type="ECO:0000259" key="9">
    <source>
        <dbReference type="Pfam" id="PF01138"/>
    </source>
</evidence>
<dbReference type="Gene3D" id="3.30.230.70">
    <property type="entry name" value="GHMP Kinase, N-terminal domain"/>
    <property type="match status" value="1"/>
</dbReference>
<comment type="catalytic activity">
    <reaction evidence="8">
        <text>tRNA(n+1) + phosphate = tRNA(n) + a ribonucleoside 5'-diphosphate</text>
        <dbReference type="Rhea" id="RHEA:10628"/>
        <dbReference type="Rhea" id="RHEA-COMP:17343"/>
        <dbReference type="Rhea" id="RHEA-COMP:17344"/>
        <dbReference type="ChEBI" id="CHEBI:43474"/>
        <dbReference type="ChEBI" id="CHEBI:57930"/>
        <dbReference type="ChEBI" id="CHEBI:173114"/>
        <dbReference type="EC" id="2.7.7.56"/>
    </reaction>
</comment>
<dbReference type="PANTHER" id="PTHR11953">
    <property type="entry name" value="EXOSOME COMPLEX COMPONENT"/>
    <property type="match status" value="1"/>
</dbReference>
<evidence type="ECO:0000256" key="6">
    <source>
        <dbReference type="ARBA" id="ARBA00022695"/>
    </source>
</evidence>
<evidence type="ECO:0000259" key="10">
    <source>
        <dbReference type="Pfam" id="PF03725"/>
    </source>
</evidence>
<dbReference type="EC" id="2.7.7.56" evidence="8"/>
<keyword evidence="7" id="KW-0694">RNA-binding</keyword>
<dbReference type="PROSITE" id="PS01277">
    <property type="entry name" value="RIBONUCLEASE_PH"/>
    <property type="match status" value="1"/>
</dbReference>
<keyword evidence="6 8" id="KW-0548">Nucleotidyltransferase</keyword>
<reference evidence="11" key="1">
    <citation type="submission" date="2023-06" db="EMBL/GenBank/DDBJ databases">
        <title>A Treasure from Seagulls: Isolation and Description of Aciduricobacillus qingdaonensis gen. nov., sp. nov., a Rare Obligately Uric Acid-utilizing Member in the Family Bacillaceae.</title>
        <authorList>
            <person name="Liu W."/>
            <person name="Wang B."/>
        </authorList>
    </citation>
    <scope>NUCLEOTIDE SEQUENCE</scope>
    <source>
        <strain evidence="11">44XB</strain>
    </source>
</reference>